<protein>
    <submittedName>
        <fullName evidence="1">Zinc/iron permease</fullName>
    </submittedName>
</protein>
<evidence type="ECO:0000313" key="1">
    <source>
        <dbReference type="EMBL" id="KAK9236573.1"/>
    </source>
</evidence>
<organism evidence="1 2">
    <name type="scientific">Lipomyces kononenkoae</name>
    <name type="common">Yeast</name>
    <dbReference type="NCBI Taxonomy" id="34357"/>
    <lineage>
        <taxon>Eukaryota</taxon>
        <taxon>Fungi</taxon>
        <taxon>Dikarya</taxon>
        <taxon>Ascomycota</taxon>
        <taxon>Saccharomycotina</taxon>
        <taxon>Lipomycetes</taxon>
        <taxon>Lipomycetales</taxon>
        <taxon>Lipomycetaceae</taxon>
        <taxon>Lipomyces</taxon>
    </lineage>
</organism>
<reference evidence="2" key="1">
    <citation type="journal article" date="2024" name="Front. Bioeng. Biotechnol.">
        <title>Genome-scale model development and genomic sequencing of the oleaginous clade Lipomyces.</title>
        <authorList>
            <person name="Czajka J.J."/>
            <person name="Han Y."/>
            <person name="Kim J."/>
            <person name="Mondo S.J."/>
            <person name="Hofstad B.A."/>
            <person name="Robles A."/>
            <person name="Haridas S."/>
            <person name="Riley R."/>
            <person name="LaButti K."/>
            <person name="Pangilinan J."/>
            <person name="Andreopoulos W."/>
            <person name="Lipzen A."/>
            <person name="Yan J."/>
            <person name="Wang M."/>
            <person name="Ng V."/>
            <person name="Grigoriev I.V."/>
            <person name="Spatafora J.W."/>
            <person name="Magnuson J.K."/>
            <person name="Baker S.E."/>
            <person name="Pomraning K.R."/>
        </authorList>
    </citation>
    <scope>NUCLEOTIDE SEQUENCE [LARGE SCALE GENOMIC DNA]</scope>
    <source>
        <strain evidence="2">CBS 7786</strain>
    </source>
</reference>
<accession>A0ACC3SY69</accession>
<comment type="caution">
    <text evidence="1">The sequence shown here is derived from an EMBL/GenBank/DDBJ whole genome shotgun (WGS) entry which is preliminary data.</text>
</comment>
<evidence type="ECO:0000313" key="2">
    <source>
        <dbReference type="Proteomes" id="UP001433508"/>
    </source>
</evidence>
<proteinExistence type="predicted"/>
<dbReference type="Proteomes" id="UP001433508">
    <property type="component" value="Unassembled WGS sequence"/>
</dbReference>
<keyword evidence="2" id="KW-1185">Reference proteome</keyword>
<dbReference type="EMBL" id="MU971384">
    <property type="protein sequence ID" value="KAK9236573.1"/>
    <property type="molecule type" value="Genomic_DNA"/>
</dbReference>
<gene>
    <name evidence="1" type="ORF">V1525DRAFT_210229</name>
</gene>
<name>A0ACC3SY69_LIPKO</name>
<sequence length="414" mass="44347">MVLSNVERAWLLAVCSGLSCVLGSYIICSDVVLRRFKRFKNFDIREDKRFLAYGFSLSSGVMILTAMYELLPEALENVVSSPSLYDQQTQSGLVVMASYVLGVAIFAALNLVIHALTRRSVVHCAHEGVDDDHGHSHSHGHMHSHEHSHSHSHSTHIQSREEVSRPASVANYGSTMSEHSPLIPGVASSIHTEESMDSTETVNQLHRTSSTNSALPEAVRVAFNKLETKSAFSASSASSTVLSDVEDVGAAQASSTTFADMLSIGMQTSLAISLHKVPEGFITFAASYANPELGLSVFIALAIHNFIEGFTIAFPLYLALGSRRLALLAAFLLGGLSQPAGALIAWLVFRGQQPQAEGSVVYGVLFGIIGGFLTIIALQMFATAVSYSRKPNVCINWALGGIILVGIAISLGDI</sequence>